<dbReference type="EMBL" id="JAMKFB020000004">
    <property type="protein sequence ID" value="KAL0196338.1"/>
    <property type="molecule type" value="Genomic_DNA"/>
</dbReference>
<feature type="compositionally biased region" description="Basic and acidic residues" evidence="1">
    <location>
        <begin position="32"/>
        <end position="42"/>
    </location>
</feature>
<protein>
    <submittedName>
        <fullName evidence="2">Uncharacterized protein</fullName>
    </submittedName>
</protein>
<reference evidence="2 3" key="1">
    <citation type="submission" date="2024-05" db="EMBL/GenBank/DDBJ databases">
        <title>Genome sequencing and assembly of Indian major carp, Cirrhinus mrigala (Hamilton, 1822).</title>
        <authorList>
            <person name="Mohindra V."/>
            <person name="Chowdhury L.M."/>
            <person name="Lal K."/>
            <person name="Jena J.K."/>
        </authorList>
    </citation>
    <scope>NUCLEOTIDE SEQUENCE [LARGE SCALE GENOMIC DNA]</scope>
    <source>
        <strain evidence="2">CM1030</strain>
        <tissue evidence="2">Blood</tissue>
    </source>
</reference>
<keyword evidence="3" id="KW-1185">Reference proteome</keyword>
<evidence type="ECO:0000256" key="1">
    <source>
        <dbReference type="SAM" id="MobiDB-lite"/>
    </source>
</evidence>
<accession>A0ABD0REL5</accession>
<sequence length="50" mass="5607">ERLSFPSKMARRELFHSPESRVASMGLCSGHSEPRARKDIKGNRAPSPLE</sequence>
<proteinExistence type="predicted"/>
<dbReference type="AlphaFoldDB" id="A0ABD0REL5"/>
<feature type="region of interest" description="Disordered" evidence="1">
    <location>
        <begin position="16"/>
        <end position="50"/>
    </location>
</feature>
<evidence type="ECO:0000313" key="3">
    <source>
        <dbReference type="Proteomes" id="UP001529510"/>
    </source>
</evidence>
<name>A0ABD0REL5_CIRMR</name>
<organism evidence="2 3">
    <name type="scientific">Cirrhinus mrigala</name>
    <name type="common">Mrigala</name>
    <dbReference type="NCBI Taxonomy" id="683832"/>
    <lineage>
        <taxon>Eukaryota</taxon>
        <taxon>Metazoa</taxon>
        <taxon>Chordata</taxon>
        <taxon>Craniata</taxon>
        <taxon>Vertebrata</taxon>
        <taxon>Euteleostomi</taxon>
        <taxon>Actinopterygii</taxon>
        <taxon>Neopterygii</taxon>
        <taxon>Teleostei</taxon>
        <taxon>Ostariophysi</taxon>
        <taxon>Cypriniformes</taxon>
        <taxon>Cyprinidae</taxon>
        <taxon>Labeoninae</taxon>
        <taxon>Labeonini</taxon>
        <taxon>Cirrhinus</taxon>
    </lineage>
</organism>
<comment type="caution">
    <text evidence="2">The sequence shown here is derived from an EMBL/GenBank/DDBJ whole genome shotgun (WGS) entry which is preliminary data.</text>
</comment>
<feature type="non-terminal residue" evidence="2">
    <location>
        <position position="1"/>
    </location>
</feature>
<feature type="non-terminal residue" evidence="2">
    <location>
        <position position="50"/>
    </location>
</feature>
<evidence type="ECO:0000313" key="2">
    <source>
        <dbReference type="EMBL" id="KAL0196338.1"/>
    </source>
</evidence>
<gene>
    <name evidence="2" type="ORF">M9458_009910</name>
</gene>
<dbReference type="Proteomes" id="UP001529510">
    <property type="component" value="Unassembled WGS sequence"/>
</dbReference>